<reference evidence="2" key="1">
    <citation type="submission" date="2024-03" db="EMBL/GenBank/DDBJ databases">
        <title>WGS assembly of Saponaria officinalis var. Norfolk2.</title>
        <authorList>
            <person name="Jenkins J."/>
            <person name="Shu S."/>
            <person name="Grimwood J."/>
            <person name="Barry K."/>
            <person name="Goodstein D."/>
            <person name="Schmutz J."/>
            <person name="Leebens-Mack J."/>
            <person name="Osbourn A."/>
        </authorList>
    </citation>
    <scope>NUCLEOTIDE SEQUENCE [LARGE SCALE GENOMIC DNA]</scope>
    <source>
        <strain evidence="2">JIC</strain>
    </source>
</reference>
<evidence type="ECO:0000313" key="3">
    <source>
        <dbReference type="Proteomes" id="UP001443914"/>
    </source>
</evidence>
<name>A0AAW1KBW2_SAPOF</name>
<gene>
    <name evidence="2" type="ORF">RND81_06G148100</name>
</gene>
<comment type="caution">
    <text evidence="2">The sequence shown here is derived from an EMBL/GenBank/DDBJ whole genome shotgun (WGS) entry which is preliminary data.</text>
</comment>
<protein>
    <submittedName>
        <fullName evidence="2">Uncharacterized protein</fullName>
    </submittedName>
</protein>
<dbReference type="PROSITE" id="PS50231">
    <property type="entry name" value="RICIN_B_LECTIN"/>
    <property type="match status" value="1"/>
</dbReference>
<accession>A0AAW1KBW2</accession>
<dbReference type="InterPro" id="IPR040249">
    <property type="entry name" value="Ricin_B-like_lectin_EULS3-like"/>
</dbReference>
<proteinExistence type="predicted"/>
<dbReference type="SUPFAM" id="SSF50370">
    <property type="entry name" value="Ricin B-like lectins"/>
    <property type="match status" value="1"/>
</dbReference>
<dbReference type="AlphaFoldDB" id="A0AAW1KBW2"/>
<dbReference type="Gene3D" id="2.80.10.50">
    <property type="match status" value="1"/>
</dbReference>
<dbReference type="PANTHER" id="PTHR31257">
    <property type="entry name" value="RICIN B-LIKE LECTIN EULS3"/>
    <property type="match status" value="1"/>
</dbReference>
<sequence>MDFLPSYAQVDQPRHQYGRGEDDYPPPINPSPYSSPPLGLTYEDGPYRPPPSYRDTYDQQQAPPPRGYNTKHPPYMNNYQNYPPPPTPPPSSYVVNEDNPHFKPHMPDVIEGYFHDSTNNKTNNYVSQGVGLVGHNMGFVENKPSYKIYCKAGGGKFAVTIRDGKVVLTRPNSSDPAQNWYRDERYSTKAKDEERHPSFILVNKATAQAVKHSVAGYPVQLIPYNPDALDESIMWTESKDLGSGFRTIRTVNNVGLVMDAWNADKDHGGIRDGTVVALFKCWKGDNQNQQWKFVPY</sequence>
<dbReference type="InterPro" id="IPR035992">
    <property type="entry name" value="Ricin_B-like_lectins"/>
</dbReference>
<dbReference type="PANTHER" id="PTHR31257:SF2">
    <property type="entry name" value="RICIN B-LIKE LECTIN EULS3"/>
    <property type="match status" value="1"/>
</dbReference>
<organism evidence="2 3">
    <name type="scientific">Saponaria officinalis</name>
    <name type="common">Common soapwort</name>
    <name type="synonym">Lychnis saponaria</name>
    <dbReference type="NCBI Taxonomy" id="3572"/>
    <lineage>
        <taxon>Eukaryota</taxon>
        <taxon>Viridiplantae</taxon>
        <taxon>Streptophyta</taxon>
        <taxon>Embryophyta</taxon>
        <taxon>Tracheophyta</taxon>
        <taxon>Spermatophyta</taxon>
        <taxon>Magnoliopsida</taxon>
        <taxon>eudicotyledons</taxon>
        <taxon>Gunneridae</taxon>
        <taxon>Pentapetalae</taxon>
        <taxon>Caryophyllales</taxon>
        <taxon>Caryophyllaceae</taxon>
        <taxon>Caryophylleae</taxon>
        <taxon>Saponaria</taxon>
    </lineage>
</organism>
<dbReference type="Proteomes" id="UP001443914">
    <property type="component" value="Unassembled WGS sequence"/>
</dbReference>
<evidence type="ECO:0000313" key="2">
    <source>
        <dbReference type="EMBL" id="KAK9715183.1"/>
    </source>
</evidence>
<feature type="compositionally biased region" description="Pro residues" evidence="1">
    <location>
        <begin position="25"/>
        <end position="35"/>
    </location>
</feature>
<keyword evidence="3" id="KW-1185">Reference proteome</keyword>
<dbReference type="CDD" id="cd23431">
    <property type="entry name" value="beta-trefoil_Ricin_AtEULS3-like"/>
    <property type="match status" value="1"/>
</dbReference>
<dbReference type="EMBL" id="JBDFQZ010000006">
    <property type="protein sequence ID" value="KAK9715183.1"/>
    <property type="molecule type" value="Genomic_DNA"/>
</dbReference>
<evidence type="ECO:0000256" key="1">
    <source>
        <dbReference type="SAM" id="MobiDB-lite"/>
    </source>
</evidence>
<feature type="region of interest" description="Disordered" evidence="1">
    <location>
        <begin position="1"/>
        <end position="75"/>
    </location>
</feature>
<feature type="compositionally biased region" description="Basic and acidic residues" evidence="1">
    <location>
        <begin position="12"/>
        <end position="22"/>
    </location>
</feature>